<organism evidence="1 2">
    <name type="scientific">Reticulomyxa filosa</name>
    <dbReference type="NCBI Taxonomy" id="46433"/>
    <lineage>
        <taxon>Eukaryota</taxon>
        <taxon>Sar</taxon>
        <taxon>Rhizaria</taxon>
        <taxon>Retaria</taxon>
        <taxon>Foraminifera</taxon>
        <taxon>Monothalamids</taxon>
        <taxon>Reticulomyxidae</taxon>
        <taxon>Reticulomyxa</taxon>
    </lineage>
</organism>
<proteinExistence type="predicted"/>
<evidence type="ECO:0008006" key="3">
    <source>
        <dbReference type="Google" id="ProtNLM"/>
    </source>
</evidence>
<feature type="non-terminal residue" evidence="1">
    <location>
        <position position="364"/>
    </location>
</feature>
<comment type="caution">
    <text evidence="1">The sequence shown here is derived from an EMBL/GenBank/DDBJ whole genome shotgun (WGS) entry which is preliminary data.</text>
</comment>
<gene>
    <name evidence="1" type="ORF">RFI_05935</name>
</gene>
<dbReference type="Gene3D" id="2.160.20.80">
    <property type="entry name" value="E3 ubiquitin-protein ligase SopA"/>
    <property type="match status" value="1"/>
</dbReference>
<evidence type="ECO:0000313" key="1">
    <source>
        <dbReference type="EMBL" id="ETO31185.1"/>
    </source>
</evidence>
<dbReference type="InterPro" id="IPR001646">
    <property type="entry name" value="5peptide_repeat"/>
</dbReference>
<dbReference type="SUPFAM" id="SSF141571">
    <property type="entry name" value="Pentapeptide repeat-like"/>
    <property type="match status" value="1"/>
</dbReference>
<reference evidence="1 2" key="1">
    <citation type="journal article" date="2013" name="Curr. Biol.">
        <title>The Genome of the Foraminiferan Reticulomyxa filosa.</title>
        <authorList>
            <person name="Glockner G."/>
            <person name="Hulsmann N."/>
            <person name="Schleicher M."/>
            <person name="Noegel A.A."/>
            <person name="Eichinger L."/>
            <person name="Gallinger C."/>
            <person name="Pawlowski J."/>
            <person name="Sierra R."/>
            <person name="Euteneuer U."/>
            <person name="Pillet L."/>
            <person name="Moustafa A."/>
            <person name="Platzer M."/>
            <person name="Groth M."/>
            <person name="Szafranski K."/>
            <person name="Schliwa M."/>
        </authorList>
    </citation>
    <scope>NUCLEOTIDE SEQUENCE [LARGE SCALE GENOMIC DNA]</scope>
</reference>
<evidence type="ECO:0000313" key="2">
    <source>
        <dbReference type="Proteomes" id="UP000023152"/>
    </source>
</evidence>
<name>X6NXZ4_RETFI</name>
<dbReference type="EMBL" id="ASPP01005091">
    <property type="protein sequence ID" value="ETO31185.1"/>
    <property type="molecule type" value="Genomic_DNA"/>
</dbReference>
<dbReference type="AlphaFoldDB" id="X6NXZ4"/>
<protein>
    <recommendedName>
        <fullName evidence="3">Pentapeptide repeat-containing protein</fullName>
    </recommendedName>
</protein>
<dbReference type="Pfam" id="PF00805">
    <property type="entry name" value="Pentapeptide"/>
    <property type="match status" value="1"/>
</dbReference>
<dbReference type="Proteomes" id="UP000023152">
    <property type="component" value="Unassembled WGS sequence"/>
</dbReference>
<keyword evidence="2" id="KW-1185">Reference proteome</keyword>
<accession>X6NXZ4</accession>
<sequence length="364" mass="42706">MSVIDLRPFSKKRINQYIDKFMKMNKKSKWNENLSWTTQQYAAALKKYPSLYKMMEEPFLLRMILTILPSFSKQYPLATKISKAQVYEAFNKQWIDSRVKKIANQLKEMHPQKIKFAFQQYCQELAFEMFIQGNQTAIENDKEYKKINICTKPDPTIEMEIKCVEKKSKNMNLTQNVWERYFNGDSIAKYVLRRVGDNEYQFLHKSCQEYYASQKIIFDIISWTSDMIDIDDQEFQKQFEQYIPNLSINCKLLNEEIGIIQFIAERIHDTNKIYTNLESRLFRIIKASKNSEHINIAAANAITILNSANVNMNDKDWSNIKIPGAILDRAFLEGTNFTNANLDNVHFVQACLNKANFTNASMKG</sequence>